<reference evidence="1 2" key="1">
    <citation type="submission" date="2019-03" db="EMBL/GenBank/DDBJ databases">
        <title>Deep-cultivation of Planctomycetes and their phenomic and genomic characterization uncovers novel biology.</title>
        <authorList>
            <person name="Wiegand S."/>
            <person name="Jogler M."/>
            <person name="Boedeker C."/>
            <person name="Pinto D."/>
            <person name="Vollmers J."/>
            <person name="Rivas-Marin E."/>
            <person name="Kohn T."/>
            <person name="Peeters S.H."/>
            <person name="Heuer A."/>
            <person name="Rast P."/>
            <person name="Oberbeckmann S."/>
            <person name="Bunk B."/>
            <person name="Jeske O."/>
            <person name="Meyerdierks A."/>
            <person name="Storesund J.E."/>
            <person name="Kallscheuer N."/>
            <person name="Luecker S."/>
            <person name="Lage O.M."/>
            <person name="Pohl T."/>
            <person name="Merkel B.J."/>
            <person name="Hornburger P."/>
            <person name="Mueller R.-W."/>
            <person name="Bruemmer F."/>
            <person name="Labrenz M."/>
            <person name="Spormann A.M."/>
            <person name="Op den Camp H."/>
            <person name="Overmann J."/>
            <person name="Amann R."/>
            <person name="Jetten M.S.M."/>
            <person name="Mascher T."/>
            <person name="Medema M.H."/>
            <person name="Devos D.P."/>
            <person name="Kaster A.-K."/>
            <person name="Ovreas L."/>
            <person name="Rohde M."/>
            <person name="Galperin M.Y."/>
            <person name="Jogler C."/>
        </authorList>
    </citation>
    <scope>NUCLEOTIDE SEQUENCE [LARGE SCALE GENOMIC DNA]</scope>
    <source>
        <strain evidence="1 2">V144</strain>
    </source>
</reference>
<evidence type="ECO:0000313" key="2">
    <source>
        <dbReference type="Proteomes" id="UP000318704"/>
    </source>
</evidence>
<dbReference type="Proteomes" id="UP000318704">
    <property type="component" value="Chromosome"/>
</dbReference>
<evidence type="ECO:0008006" key="3">
    <source>
        <dbReference type="Google" id="ProtNLM"/>
    </source>
</evidence>
<dbReference type="AlphaFoldDB" id="A0A517W247"/>
<accession>A0A517W247</accession>
<name>A0A517W247_9PLAN</name>
<evidence type="ECO:0000313" key="1">
    <source>
        <dbReference type="EMBL" id="QDT99329.1"/>
    </source>
</evidence>
<dbReference type="KEGG" id="gaw:V144x_48400"/>
<organism evidence="1 2">
    <name type="scientific">Gimesia aquarii</name>
    <dbReference type="NCBI Taxonomy" id="2527964"/>
    <lineage>
        <taxon>Bacteria</taxon>
        <taxon>Pseudomonadati</taxon>
        <taxon>Planctomycetota</taxon>
        <taxon>Planctomycetia</taxon>
        <taxon>Planctomycetales</taxon>
        <taxon>Planctomycetaceae</taxon>
        <taxon>Gimesia</taxon>
    </lineage>
</organism>
<dbReference type="RefSeq" id="WP_144988731.1">
    <property type="nucleotide sequence ID" value="NZ_CP037920.1"/>
</dbReference>
<gene>
    <name evidence="1" type="ORF">V144x_48400</name>
</gene>
<proteinExistence type="predicted"/>
<dbReference type="EMBL" id="CP037920">
    <property type="protein sequence ID" value="QDT99329.1"/>
    <property type="molecule type" value="Genomic_DNA"/>
</dbReference>
<protein>
    <recommendedName>
        <fullName evidence="3">DUF4878 domain-containing protein</fullName>
    </recommendedName>
</protein>
<sequence length="185" mass="20918">MVKRPLSQKFLIIALIAMGLFLVVWGAQRFYDRYKVKQVALEFVKALETGNENRIRALLTPEKAELAAKLKQDSQESLEPLDYRFLQVRLTGSTAEARIQIQKTGYAIKPDIHLIKSSTGVWKVSSISQAKVDPLWHDQEDRHYREELIKEGVPSTEVEGRVLAKKLARALNTTVTESSSGQVDP</sequence>